<evidence type="ECO:0000256" key="2">
    <source>
        <dbReference type="ARBA" id="ARBA00021121"/>
    </source>
</evidence>
<keyword evidence="5" id="KW-0687">Ribonucleoprotein</keyword>
<protein>
    <recommendedName>
        <fullName evidence="2">Putative snRNP Sm-like protein</fullName>
    </recommendedName>
</protein>
<dbReference type="EMBL" id="FN869859">
    <property type="protein sequence ID" value="CCC82535.1"/>
    <property type="molecule type" value="Genomic_DNA"/>
</dbReference>
<dbReference type="Gene3D" id="2.30.30.100">
    <property type="match status" value="1"/>
</dbReference>
<evidence type="ECO:0000313" key="7">
    <source>
        <dbReference type="EMBL" id="CCC82535.1"/>
    </source>
</evidence>
<evidence type="ECO:0000256" key="1">
    <source>
        <dbReference type="ARBA" id="ARBA00006850"/>
    </source>
</evidence>
<dbReference type="RefSeq" id="WP_014127788.1">
    <property type="nucleotide sequence ID" value="NC_016070.1"/>
</dbReference>
<dbReference type="SMART" id="SM00651">
    <property type="entry name" value="Sm"/>
    <property type="match status" value="1"/>
</dbReference>
<dbReference type="CDD" id="cd01731">
    <property type="entry name" value="archaeal_Sm1"/>
    <property type="match status" value="1"/>
</dbReference>
<feature type="domain" description="Sm" evidence="6">
    <location>
        <begin position="11"/>
        <end position="79"/>
    </location>
</feature>
<evidence type="ECO:0000256" key="5">
    <source>
        <dbReference type="ARBA" id="ARBA00023274"/>
    </source>
</evidence>
<proteinExistence type="inferred from homology"/>
<evidence type="ECO:0000256" key="4">
    <source>
        <dbReference type="ARBA" id="ARBA00022884"/>
    </source>
</evidence>
<dbReference type="GeneID" id="11262804"/>
<dbReference type="PaxDb" id="768679-TTX_1919"/>
<dbReference type="InterPro" id="IPR047575">
    <property type="entry name" value="Sm"/>
</dbReference>
<dbReference type="AlphaFoldDB" id="G4RLU0"/>
<dbReference type="InterPro" id="IPR010920">
    <property type="entry name" value="LSM_dom_sf"/>
</dbReference>
<dbReference type="InterPro" id="IPR001163">
    <property type="entry name" value="Sm_dom_euk/arc"/>
</dbReference>
<evidence type="ECO:0000259" key="6">
    <source>
        <dbReference type="PROSITE" id="PS52002"/>
    </source>
</evidence>
<dbReference type="GO" id="GO:1990904">
    <property type="term" value="C:ribonucleoprotein complex"/>
    <property type="evidence" value="ECO:0007669"/>
    <property type="project" value="UniProtKB-KW"/>
</dbReference>
<dbReference type="GO" id="GO:0006397">
    <property type="term" value="P:mRNA processing"/>
    <property type="evidence" value="ECO:0007669"/>
    <property type="project" value="UniProtKB-KW"/>
</dbReference>
<name>G4RLU0_THETK</name>
<evidence type="ECO:0000313" key="8">
    <source>
        <dbReference type="Proteomes" id="UP000002654"/>
    </source>
</evidence>
<keyword evidence="8" id="KW-1185">Reference proteome</keyword>
<dbReference type="OrthoDB" id="371816at2157"/>
<evidence type="ECO:0000256" key="3">
    <source>
        <dbReference type="ARBA" id="ARBA00022664"/>
    </source>
</evidence>
<gene>
    <name evidence="7" type="primary">snRNP</name>
    <name evidence="7" type="ordered locus">TTX_1919</name>
</gene>
<dbReference type="STRING" id="768679.TTX_1919"/>
<keyword evidence="4" id="KW-0694">RNA-binding</keyword>
<dbReference type="Proteomes" id="UP000002654">
    <property type="component" value="Chromosome"/>
</dbReference>
<dbReference type="PANTHER" id="PTHR15588">
    <property type="entry name" value="LSM1"/>
    <property type="match status" value="1"/>
</dbReference>
<comment type="similarity">
    <text evidence="1">Belongs to the snRNP Sm proteins family.</text>
</comment>
<dbReference type="PROSITE" id="PS52002">
    <property type="entry name" value="SM"/>
    <property type="match status" value="1"/>
</dbReference>
<reference evidence="7 8" key="1">
    <citation type="journal article" date="2011" name="PLoS ONE">
        <title>The complete genome sequence of Thermoproteus tenax: a physiologically versatile member of the Crenarchaeota.</title>
        <authorList>
            <person name="Siebers B."/>
            <person name="Zaparty M."/>
            <person name="Raddatz G."/>
            <person name="Tjaden B."/>
            <person name="Albers S.V."/>
            <person name="Bell S.D."/>
            <person name="Blombach F."/>
            <person name="Kletzin A."/>
            <person name="Kyrpides N."/>
            <person name="Lanz C."/>
            <person name="Plagens A."/>
            <person name="Rampp M."/>
            <person name="Rosinus A."/>
            <person name="von Jan M."/>
            <person name="Makarova K.S."/>
            <person name="Klenk H.P."/>
            <person name="Schuster S.C."/>
            <person name="Hensel R."/>
        </authorList>
    </citation>
    <scope>NUCLEOTIDE SEQUENCE [LARGE SCALE GENOMIC DNA]</scope>
    <source>
        <strain evidence="8">ATCC 35583 / DSM 2078 / JCM 9277 / NBRC 100435 / Kra 1</strain>
    </source>
</reference>
<accession>G4RLU0</accession>
<dbReference type="HOGENOM" id="CLU_076902_11_1_2"/>
<dbReference type="Pfam" id="PF01423">
    <property type="entry name" value="LSM"/>
    <property type="match status" value="1"/>
</dbReference>
<dbReference type="eggNOG" id="arCOG00998">
    <property type="taxonomic scope" value="Archaea"/>
</dbReference>
<organism evidence="7 8">
    <name type="scientific">Thermoproteus tenax (strain ATCC 35583 / DSM 2078 / JCM 9277 / NBRC 100435 / Kra 1)</name>
    <dbReference type="NCBI Taxonomy" id="768679"/>
    <lineage>
        <taxon>Archaea</taxon>
        <taxon>Thermoproteota</taxon>
        <taxon>Thermoprotei</taxon>
        <taxon>Thermoproteales</taxon>
        <taxon>Thermoproteaceae</taxon>
        <taxon>Thermoproteus</taxon>
    </lineage>
</organism>
<dbReference type="InterPro" id="IPR022901">
    <property type="entry name" value="snRNP_Sm-like_arc"/>
</dbReference>
<dbReference type="InterPro" id="IPR044642">
    <property type="entry name" value="PTHR15588"/>
</dbReference>
<dbReference type="KEGG" id="ttn:TTX_1919"/>
<dbReference type="PATRIC" id="fig|768679.9.peg.1944"/>
<keyword evidence="3" id="KW-0507">mRNA processing</keyword>
<dbReference type="SUPFAM" id="SSF50182">
    <property type="entry name" value="Sm-like ribonucleoproteins"/>
    <property type="match status" value="1"/>
</dbReference>
<dbReference type="GO" id="GO:0003729">
    <property type="term" value="F:mRNA binding"/>
    <property type="evidence" value="ECO:0007669"/>
    <property type="project" value="TreeGrafter"/>
</dbReference>
<sequence>MSSDMSKCLATLGATLQDSIGKRVLVKLRDGYEIRGILKSFDQHVNLLLEDAEEVVDNNIFKRGTMVVRGENVLFVSPT</sequence>